<dbReference type="Proteomes" id="UP000249746">
    <property type="component" value="Unassembled WGS sequence"/>
</dbReference>
<dbReference type="OrthoDB" id="5324846at2"/>
<evidence type="ECO:0000313" key="2">
    <source>
        <dbReference type="Proteomes" id="UP000249746"/>
    </source>
</evidence>
<proteinExistence type="predicted"/>
<name>A0A2W6NLZ8_9HELI</name>
<comment type="caution">
    <text evidence="1">The sequence shown here is derived from an EMBL/GenBank/DDBJ whole genome shotgun (WGS) entry which is preliminary data.</text>
</comment>
<sequence>MFKILCLFLLVGGILNARELIFSYRLAIKDGVILNEDYYFSPIMQERKRKLSPYRNCEILHEANSENEFLKTYKEEILECFFKWGVRLEDRSKATNLVGNFVSVLSIPPTRIYVEFERGIAKIYYLSP</sequence>
<gene>
    <name evidence="1" type="ORF">B6S12_03660</name>
</gene>
<evidence type="ECO:0000313" key="1">
    <source>
        <dbReference type="EMBL" id="PZT48436.1"/>
    </source>
</evidence>
<reference evidence="1 2" key="1">
    <citation type="submission" date="2017-03" db="EMBL/GenBank/DDBJ databases">
        <title>Genomic and clinical evidence uncovers the enterohepatic species Helicobacter valdiviensis as a potential human intestinal pathogen.</title>
        <authorList>
            <person name="Fresia P."/>
            <person name="Jara R."/>
            <person name="Sierra R."/>
            <person name="Ferres I."/>
            <person name="Greif G."/>
            <person name="Iraola G."/>
            <person name="Collado L."/>
        </authorList>
    </citation>
    <scope>NUCLEOTIDE SEQUENCE [LARGE SCALE GENOMIC DNA]</scope>
    <source>
        <strain evidence="1 2">WBE14</strain>
    </source>
</reference>
<organism evidence="1 2">
    <name type="scientific">Helicobacter valdiviensis</name>
    <dbReference type="NCBI Taxonomy" id="1458358"/>
    <lineage>
        <taxon>Bacteria</taxon>
        <taxon>Pseudomonadati</taxon>
        <taxon>Campylobacterota</taxon>
        <taxon>Epsilonproteobacteria</taxon>
        <taxon>Campylobacterales</taxon>
        <taxon>Helicobacteraceae</taxon>
        <taxon>Helicobacter</taxon>
    </lineage>
</organism>
<dbReference type="EMBL" id="NBIU01000007">
    <property type="protein sequence ID" value="PZT48436.1"/>
    <property type="molecule type" value="Genomic_DNA"/>
</dbReference>
<keyword evidence="2" id="KW-1185">Reference proteome</keyword>
<dbReference type="RefSeq" id="WP_111229465.1">
    <property type="nucleotide sequence ID" value="NZ_NBIU01000007.1"/>
</dbReference>
<protein>
    <submittedName>
        <fullName evidence="1">Uncharacterized protein</fullName>
    </submittedName>
</protein>
<dbReference type="AlphaFoldDB" id="A0A2W6NLZ8"/>
<accession>A0A2W6NLZ8</accession>